<dbReference type="Proteomes" id="UP001153328">
    <property type="component" value="Unassembled WGS sequence"/>
</dbReference>
<name>A0A9W4H2A6_9ACTN</name>
<feature type="region of interest" description="Disordered" evidence="1">
    <location>
        <begin position="35"/>
        <end position="54"/>
    </location>
</feature>
<dbReference type="EMBL" id="CAJVAX010000018">
    <property type="protein sequence ID" value="CAG7644962.1"/>
    <property type="molecule type" value="Genomic_DNA"/>
</dbReference>
<proteinExistence type="predicted"/>
<organism evidence="2 3">
    <name type="scientific">Actinacidiphila bryophytorum</name>
    <dbReference type="NCBI Taxonomy" id="1436133"/>
    <lineage>
        <taxon>Bacteria</taxon>
        <taxon>Bacillati</taxon>
        <taxon>Actinomycetota</taxon>
        <taxon>Actinomycetes</taxon>
        <taxon>Kitasatosporales</taxon>
        <taxon>Streptomycetaceae</taxon>
        <taxon>Actinacidiphila</taxon>
    </lineage>
</organism>
<comment type="caution">
    <text evidence="2">The sequence shown here is derived from an EMBL/GenBank/DDBJ whole genome shotgun (WGS) entry which is preliminary data.</text>
</comment>
<feature type="compositionally biased region" description="Polar residues" evidence="1">
    <location>
        <begin position="44"/>
        <end position="54"/>
    </location>
</feature>
<accession>A0A9W4H2A6</accession>
<evidence type="ECO:0000313" key="2">
    <source>
        <dbReference type="EMBL" id="CAG7644962.1"/>
    </source>
</evidence>
<protein>
    <submittedName>
        <fullName evidence="2">Uncharacterized protein</fullName>
    </submittedName>
</protein>
<evidence type="ECO:0000256" key="1">
    <source>
        <dbReference type="SAM" id="MobiDB-lite"/>
    </source>
</evidence>
<keyword evidence="3" id="KW-1185">Reference proteome</keyword>
<dbReference type="AlphaFoldDB" id="A0A9W4H2A6"/>
<sequence>MQRITVFTALALAVLGLIGAGAGLGAAHQSASRTVMADTGWPEASSSHSAPTSL</sequence>
<reference evidence="2" key="1">
    <citation type="submission" date="2021-06" db="EMBL/GenBank/DDBJ databases">
        <authorList>
            <person name="Arsene-Ploetze F."/>
        </authorList>
    </citation>
    <scope>NUCLEOTIDE SEQUENCE</scope>
    <source>
        <strain evidence="2">SBRY1</strain>
    </source>
</reference>
<evidence type="ECO:0000313" key="3">
    <source>
        <dbReference type="Proteomes" id="UP001153328"/>
    </source>
</evidence>
<gene>
    <name evidence="2" type="ORF">SBRY_40035</name>
</gene>